<keyword evidence="18" id="KW-1185">Reference proteome</keyword>
<dbReference type="GO" id="GO:0009986">
    <property type="term" value="C:cell surface"/>
    <property type="evidence" value="ECO:0007669"/>
    <property type="project" value="TreeGrafter"/>
</dbReference>
<dbReference type="PANTHER" id="PTHR16631:SF24">
    <property type="entry name" value="FAMILY 17 GLUCOSIDASE SCW11-RELATED"/>
    <property type="match status" value="1"/>
</dbReference>
<evidence type="ECO:0000256" key="10">
    <source>
        <dbReference type="ARBA" id="ARBA00023295"/>
    </source>
</evidence>
<evidence type="ECO:0000256" key="9">
    <source>
        <dbReference type="ARBA" id="ARBA00022801"/>
    </source>
</evidence>
<keyword evidence="10" id="KW-0326">Glycosidase</keyword>
<evidence type="ECO:0000256" key="14">
    <source>
        <dbReference type="ARBA" id="ARBA00041516"/>
    </source>
</evidence>
<evidence type="ECO:0000256" key="11">
    <source>
        <dbReference type="ARBA" id="ARBA00024983"/>
    </source>
</evidence>
<evidence type="ECO:0000256" key="1">
    <source>
        <dbReference type="ARBA" id="ARBA00000448"/>
    </source>
</evidence>
<dbReference type="RefSeq" id="XP_041553416.1">
    <property type="nucleotide sequence ID" value="XM_041700431.1"/>
</dbReference>
<gene>
    <name evidence="17" type="ORF">APUU_21654S</name>
</gene>
<comment type="pathway">
    <text evidence="3">Glycan metabolism; cellulose degradation.</text>
</comment>
<dbReference type="GO" id="GO:0009277">
    <property type="term" value="C:fungal-type cell wall"/>
    <property type="evidence" value="ECO:0007669"/>
    <property type="project" value="TreeGrafter"/>
</dbReference>
<keyword evidence="7" id="KW-0964">Secreted</keyword>
<name>A0A7R8AK25_9EURO</name>
<keyword evidence="9" id="KW-0378">Hydrolase</keyword>
<keyword evidence="8" id="KW-0732">Signal</keyword>
<evidence type="ECO:0000256" key="2">
    <source>
        <dbReference type="ARBA" id="ARBA00004191"/>
    </source>
</evidence>
<dbReference type="SUPFAM" id="SSF51445">
    <property type="entry name" value="(Trans)glycosidases"/>
    <property type="match status" value="1"/>
</dbReference>
<dbReference type="AlphaFoldDB" id="A0A7R8AK25"/>
<dbReference type="OrthoDB" id="4082933at2759"/>
<evidence type="ECO:0000256" key="5">
    <source>
        <dbReference type="ARBA" id="ARBA00012744"/>
    </source>
</evidence>
<comment type="function">
    <text evidence="11">Beta-glucosidases are one of a number of cellulolytic enzymes involved in the degradation of cellulosic biomass. Catalyzes the last step releasing glucose from the inhibitory cellobiose.</text>
</comment>
<reference evidence="17" key="2">
    <citation type="submission" date="2021-02" db="EMBL/GenBank/DDBJ databases">
        <title>Aspergillus puulaauensis MK2 genome sequence.</title>
        <authorList>
            <person name="Futagami T."/>
            <person name="Mori K."/>
            <person name="Kadooka C."/>
            <person name="Tanaka T."/>
        </authorList>
    </citation>
    <scope>NUCLEOTIDE SEQUENCE</scope>
    <source>
        <strain evidence="17">MK2</strain>
    </source>
</reference>
<sequence>MRGAILATAAAFAGQAVADVHMRRHAHEGLHHRAFPATSPAVHSSSAVAEEECGCTTEVISYYGEPTTIPLSVPTSTVTSETTSTVESTSYSTVTVTATSSAPPAESPVETPSEAPVETPSEAPVETPSEAPVETPSETPAPTPEVTLPTPGLSTYTEPGTYTVPATTLTVSETTTVCGATSTELPSGTHTYGGVTTVVETATTVTCPYATVKPSGSTVTSVIETTTYVCPSAGTYTIAPTTTTVPDNTVVVYPTPATYTPGTYTNPGSTITVTNTDYTYVCPFTDGNEPTSAPATNTAVPTTTAPAQTTTAAASTTSSTATSVPTGASGNHMGMTFTLFHDDESCMSKSEVLDKIGALKEKGFSHVRVYDTQCGTLEKVGEACKTHGMKMILGVFTDGTEKQQVEEIAKWAQWDVVSLIVAENEAITGGSFQPAEVVGMIKKWKSTWEAAGYTGKVTIAEPIDVWLKYGDTLCPAVDILGANLHPFFNAEFSAAEAGELVGNQIRDLKQVCSGKDVINLETGWPNNGNANGKAIPSRSEQSTAIKALEKAVGDVSVFFSYTDDLWKLKQKGASGSAGNEFNVETHWGCFDQF</sequence>
<dbReference type="GO" id="GO:0005576">
    <property type="term" value="C:extracellular region"/>
    <property type="evidence" value="ECO:0007669"/>
    <property type="project" value="TreeGrafter"/>
</dbReference>
<accession>A0A7R8AK25</accession>
<evidence type="ECO:0000256" key="8">
    <source>
        <dbReference type="ARBA" id="ARBA00022729"/>
    </source>
</evidence>
<dbReference type="EC" id="3.2.1.21" evidence="5"/>
<proteinExistence type="inferred from homology"/>
<feature type="compositionally biased region" description="Low complexity" evidence="16">
    <location>
        <begin position="290"/>
        <end position="326"/>
    </location>
</feature>
<dbReference type="Gene3D" id="3.20.20.80">
    <property type="entry name" value="Glycosidases"/>
    <property type="match status" value="1"/>
</dbReference>
<dbReference type="InterPro" id="IPR017853">
    <property type="entry name" value="GH"/>
</dbReference>
<comment type="similarity">
    <text evidence="4">Belongs to the glycosyl hydrolase 17 family.</text>
</comment>
<dbReference type="PANTHER" id="PTHR16631">
    <property type="entry name" value="GLUCAN 1,3-BETA-GLUCOSIDASE"/>
    <property type="match status" value="1"/>
</dbReference>
<evidence type="ECO:0000256" key="16">
    <source>
        <dbReference type="SAM" id="MobiDB-lite"/>
    </source>
</evidence>
<evidence type="ECO:0000256" key="4">
    <source>
        <dbReference type="ARBA" id="ARBA00008773"/>
    </source>
</evidence>
<protein>
    <recommendedName>
        <fullName evidence="12">Probable beta-glucosidase btgE</fullName>
        <ecNumber evidence="5">3.2.1.21</ecNumber>
    </recommendedName>
    <alternativeName>
        <fullName evidence="13">Beta-D-glucoside glucohydrolase btgE</fullName>
    </alternativeName>
    <alternativeName>
        <fullName evidence="15">Cellobiase btgE</fullName>
    </alternativeName>
    <alternativeName>
        <fullName evidence="14">Gentiobiase btgE</fullName>
    </alternativeName>
</protein>
<feature type="region of interest" description="Disordered" evidence="16">
    <location>
        <begin position="290"/>
        <end position="327"/>
    </location>
</feature>
<evidence type="ECO:0000256" key="3">
    <source>
        <dbReference type="ARBA" id="ARBA00004987"/>
    </source>
</evidence>
<keyword evidence="6" id="KW-0134">Cell wall</keyword>
<dbReference type="GO" id="GO:0071555">
    <property type="term" value="P:cell wall organization"/>
    <property type="evidence" value="ECO:0007669"/>
    <property type="project" value="TreeGrafter"/>
</dbReference>
<evidence type="ECO:0000256" key="15">
    <source>
        <dbReference type="ARBA" id="ARBA00042762"/>
    </source>
</evidence>
<evidence type="ECO:0000256" key="7">
    <source>
        <dbReference type="ARBA" id="ARBA00022525"/>
    </source>
</evidence>
<evidence type="ECO:0000313" key="17">
    <source>
        <dbReference type="EMBL" id="BCS21222.1"/>
    </source>
</evidence>
<feature type="compositionally biased region" description="Low complexity" evidence="16">
    <location>
        <begin position="74"/>
        <end position="147"/>
    </location>
</feature>
<evidence type="ECO:0000256" key="6">
    <source>
        <dbReference type="ARBA" id="ARBA00022512"/>
    </source>
</evidence>
<organism evidence="17 18">
    <name type="scientific">Aspergillus puulaauensis</name>
    <dbReference type="NCBI Taxonomy" id="1220207"/>
    <lineage>
        <taxon>Eukaryota</taxon>
        <taxon>Fungi</taxon>
        <taxon>Dikarya</taxon>
        <taxon>Ascomycota</taxon>
        <taxon>Pezizomycotina</taxon>
        <taxon>Eurotiomycetes</taxon>
        <taxon>Eurotiomycetidae</taxon>
        <taxon>Eurotiales</taxon>
        <taxon>Aspergillaceae</taxon>
        <taxon>Aspergillus</taxon>
    </lineage>
</organism>
<evidence type="ECO:0000256" key="13">
    <source>
        <dbReference type="ARBA" id="ARBA00041495"/>
    </source>
</evidence>
<evidence type="ECO:0000313" key="18">
    <source>
        <dbReference type="Proteomes" id="UP000654913"/>
    </source>
</evidence>
<dbReference type="Proteomes" id="UP000654913">
    <property type="component" value="Chromosome 2"/>
</dbReference>
<feature type="region of interest" description="Disordered" evidence="16">
    <location>
        <begin position="74"/>
        <end position="159"/>
    </location>
</feature>
<comment type="subcellular location">
    <subcellularLocation>
        <location evidence="2">Secreted</location>
        <location evidence="2">Cell wall</location>
    </subcellularLocation>
</comment>
<dbReference type="EMBL" id="AP024444">
    <property type="protein sequence ID" value="BCS21222.1"/>
    <property type="molecule type" value="Genomic_DNA"/>
</dbReference>
<dbReference type="KEGG" id="apuu:APUU_21654S"/>
<evidence type="ECO:0000256" key="12">
    <source>
        <dbReference type="ARBA" id="ARBA00039284"/>
    </source>
</evidence>
<dbReference type="InterPro" id="IPR050732">
    <property type="entry name" value="Beta-glucan_modifiers"/>
</dbReference>
<comment type="catalytic activity">
    <reaction evidence="1">
        <text>Hydrolysis of terminal, non-reducing beta-D-glucosyl residues with release of beta-D-glucose.</text>
        <dbReference type="EC" id="3.2.1.21"/>
    </reaction>
</comment>
<reference evidence="17" key="1">
    <citation type="submission" date="2021-01" db="EMBL/GenBank/DDBJ databases">
        <authorList>
            <consortium name="Aspergillus puulaauensis MK2 genome sequencing consortium"/>
            <person name="Kazuki M."/>
            <person name="Futagami T."/>
        </authorList>
    </citation>
    <scope>NUCLEOTIDE SEQUENCE</scope>
    <source>
        <strain evidence="17">MK2</strain>
    </source>
</reference>
<dbReference type="GO" id="GO:0042973">
    <property type="term" value="F:glucan endo-1,3-beta-D-glucosidase activity"/>
    <property type="evidence" value="ECO:0007669"/>
    <property type="project" value="TreeGrafter"/>
</dbReference>
<dbReference type="GeneID" id="64971227"/>